<dbReference type="AlphaFoldDB" id="A0A926VDB7"/>
<reference evidence="2" key="2">
    <citation type="submission" date="2020-08" db="EMBL/GenBank/DDBJ databases">
        <authorList>
            <person name="Chen M."/>
            <person name="Teng W."/>
            <person name="Zhao L."/>
            <person name="Hu C."/>
            <person name="Zhou Y."/>
            <person name="Han B."/>
            <person name="Song L."/>
            <person name="Shu W."/>
        </authorList>
    </citation>
    <scope>NUCLEOTIDE SEQUENCE</scope>
    <source>
        <strain evidence="2">FACHB-1375</strain>
    </source>
</reference>
<accession>A0A926VDB7</accession>
<reference evidence="2" key="1">
    <citation type="journal article" date="2015" name="ISME J.">
        <title>Draft Genome Sequence of Streptomyces incarnatus NRRL8089, which Produces the Nucleoside Antibiotic Sinefungin.</title>
        <authorList>
            <person name="Oshima K."/>
            <person name="Hattori M."/>
            <person name="Shimizu H."/>
            <person name="Fukuda K."/>
            <person name="Nemoto M."/>
            <person name="Inagaki K."/>
            <person name="Tamura T."/>
        </authorList>
    </citation>
    <scope>NUCLEOTIDE SEQUENCE</scope>
    <source>
        <strain evidence="2">FACHB-1375</strain>
    </source>
</reference>
<keyword evidence="1" id="KW-1133">Transmembrane helix</keyword>
<dbReference type="Proteomes" id="UP000641646">
    <property type="component" value="Unassembled WGS sequence"/>
</dbReference>
<organism evidence="2 3">
    <name type="scientific">Aerosakkonema funiforme FACHB-1375</name>
    <dbReference type="NCBI Taxonomy" id="2949571"/>
    <lineage>
        <taxon>Bacteria</taxon>
        <taxon>Bacillati</taxon>
        <taxon>Cyanobacteriota</taxon>
        <taxon>Cyanophyceae</taxon>
        <taxon>Oscillatoriophycideae</taxon>
        <taxon>Aerosakkonematales</taxon>
        <taxon>Aerosakkonemataceae</taxon>
        <taxon>Aerosakkonema</taxon>
    </lineage>
</organism>
<evidence type="ECO:0000313" key="2">
    <source>
        <dbReference type="EMBL" id="MBD2181630.1"/>
    </source>
</evidence>
<dbReference type="EMBL" id="JACJPW010000023">
    <property type="protein sequence ID" value="MBD2181630.1"/>
    <property type="molecule type" value="Genomic_DNA"/>
</dbReference>
<protein>
    <submittedName>
        <fullName evidence="2">Uncharacterized protein</fullName>
    </submittedName>
</protein>
<name>A0A926VDB7_9CYAN</name>
<keyword evidence="1" id="KW-0472">Membrane</keyword>
<keyword evidence="3" id="KW-1185">Reference proteome</keyword>
<gene>
    <name evidence="2" type="ORF">H6G03_11005</name>
</gene>
<comment type="caution">
    <text evidence="2">The sequence shown here is derived from an EMBL/GenBank/DDBJ whole genome shotgun (WGS) entry which is preliminary data.</text>
</comment>
<sequence length="141" mass="16338">MDRPEHKSELTDEIGTASLDPKFQKQVQRLHNLTVWGRWSIVALLWLTVAPLSLWKLRYEITLLQQHFTWTAVKYGIAYNHLPAMGLALCVGMTAAVLIWQSRNILVGMPQEEQRRLEKQVNRIRQQGSTHPLWKWVVGNG</sequence>
<feature type="transmembrane region" description="Helical" evidence="1">
    <location>
        <begin position="35"/>
        <end position="57"/>
    </location>
</feature>
<evidence type="ECO:0000256" key="1">
    <source>
        <dbReference type="SAM" id="Phobius"/>
    </source>
</evidence>
<evidence type="ECO:0000313" key="3">
    <source>
        <dbReference type="Proteomes" id="UP000641646"/>
    </source>
</evidence>
<proteinExistence type="predicted"/>
<dbReference type="RefSeq" id="WP_190464438.1">
    <property type="nucleotide sequence ID" value="NZ_JACJPW010000023.1"/>
</dbReference>
<feature type="transmembrane region" description="Helical" evidence="1">
    <location>
        <begin position="77"/>
        <end position="100"/>
    </location>
</feature>
<keyword evidence="1" id="KW-0812">Transmembrane</keyword>